<accession>A0A7J7K4I6</accession>
<proteinExistence type="predicted"/>
<dbReference type="EMBL" id="VXIV02001301">
    <property type="protein sequence ID" value="KAF6033550.1"/>
    <property type="molecule type" value="Genomic_DNA"/>
</dbReference>
<sequence length="77" mass="8920">MVRKPGQQNVSKQVSVKNRSMYSMISDQLVMLTLIENTEITLLAYIMVSQMTLHVAYITAHKRHLLKSSRAKYFSFL</sequence>
<dbReference type="Proteomes" id="UP000593567">
    <property type="component" value="Unassembled WGS sequence"/>
</dbReference>
<organism evidence="1 2">
    <name type="scientific">Bugula neritina</name>
    <name type="common">Brown bryozoan</name>
    <name type="synonym">Sertularia neritina</name>
    <dbReference type="NCBI Taxonomy" id="10212"/>
    <lineage>
        <taxon>Eukaryota</taxon>
        <taxon>Metazoa</taxon>
        <taxon>Spiralia</taxon>
        <taxon>Lophotrochozoa</taxon>
        <taxon>Bryozoa</taxon>
        <taxon>Gymnolaemata</taxon>
        <taxon>Cheilostomatida</taxon>
        <taxon>Flustrina</taxon>
        <taxon>Buguloidea</taxon>
        <taxon>Bugulidae</taxon>
        <taxon>Bugula</taxon>
    </lineage>
</organism>
<evidence type="ECO:0000313" key="1">
    <source>
        <dbReference type="EMBL" id="KAF6033550.1"/>
    </source>
</evidence>
<name>A0A7J7K4I6_BUGNE</name>
<protein>
    <submittedName>
        <fullName evidence="1">Uncharacterized protein</fullName>
    </submittedName>
</protein>
<comment type="caution">
    <text evidence="1">The sequence shown here is derived from an EMBL/GenBank/DDBJ whole genome shotgun (WGS) entry which is preliminary data.</text>
</comment>
<dbReference type="AlphaFoldDB" id="A0A7J7K4I6"/>
<keyword evidence="2" id="KW-1185">Reference proteome</keyword>
<gene>
    <name evidence="1" type="ORF">EB796_008143</name>
</gene>
<reference evidence="1" key="1">
    <citation type="submission" date="2020-06" db="EMBL/GenBank/DDBJ databases">
        <title>Draft genome of Bugula neritina, a colonial animal packing powerful symbionts and potential medicines.</title>
        <authorList>
            <person name="Rayko M."/>
        </authorList>
    </citation>
    <scope>NUCLEOTIDE SEQUENCE [LARGE SCALE GENOMIC DNA]</scope>
    <source>
        <strain evidence="1">Kwan_BN1</strain>
    </source>
</reference>
<evidence type="ECO:0000313" key="2">
    <source>
        <dbReference type="Proteomes" id="UP000593567"/>
    </source>
</evidence>